<sequence length="535" mass="60071">MAQVKFKDAKPMNKSIWDDVKTCIFAIFLFIRYYLDLLIDKVFGFFYNNLKVPLTSPKNPIVNQSATTLAKKIRTKELKSEEVVQAFIDRIKEVNPILNAVVDNRFEEALEEARHIDKQIADASIKEADFDKKPFLGIPFTTKESSAVKGQAFTFGLIRRKGFKSEFDADYVALMKNAGGICLGVTNIPQLNMWQESYNPVYGITRNPYDTTRNVGGSSGGESSLLAAAGTAISLGTDIGGSCRIPAFMCGVFGHKPTSHLIPTKGVTYRNGKEEETMVVVGVIARYAEEITPILKVLVSDNAEKLQLDKPVNTKSLKVYYLADPKDPFVSPFREEMKSTFAGAVNYFNGLCDTPPKEIAFDGFKYGTKLWKYWMTQEPNTNFKRDIMNREREAQPWIEIFKFLTGRGDFTASTILNFVNDMLPTAKDDWARETTEKLSKQILDTIGEDGVLLYPSAPFPASYHYASILRPWNFNLFSIWNVLQFPVTQVPMGLRYGLPVGIQVVAAPNQDRLCIAVSKELEKAFGGFVPPYPLE</sequence>
<dbReference type="PIRSF" id="PIRSF001221">
    <property type="entry name" value="Amidase_fungi"/>
    <property type="match status" value="1"/>
</dbReference>
<dbReference type="OrthoDB" id="6428749at2759"/>
<comment type="caution">
    <text evidence="3">The sequence shown here is derived from an EMBL/GenBank/DDBJ whole genome shotgun (WGS) entry which is preliminary data.</text>
</comment>
<dbReference type="EMBL" id="CAKOFQ010006894">
    <property type="protein sequence ID" value="CAH1980401.1"/>
    <property type="molecule type" value="Genomic_DNA"/>
</dbReference>
<accession>A0A9P0KTZ3</accession>
<feature type="active site" description="Charge relay system" evidence="1">
    <location>
        <position position="143"/>
    </location>
</feature>
<protein>
    <recommendedName>
        <fullName evidence="2">Amidase domain-containing protein</fullName>
    </recommendedName>
</protein>
<evidence type="ECO:0000259" key="2">
    <source>
        <dbReference type="Pfam" id="PF01425"/>
    </source>
</evidence>
<dbReference type="SUPFAM" id="SSF75304">
    <property type="entry name" value="Amidase signature (AS) enzymes"/>
    <property type="match status" value="1"/>
</dbReference>
<organism evidence="3 4">
    <name type="scientific">Acanthoscelides obtectus</name>
    <name type="common">Bean weevil</name>
    <name type="synonym">Bruchus obtectus</name>
    <dbReference type="NCBI Taxonomy" id="200917"/>
    <lineage>
        <taxon>Eukaryota</taxon>
        <taxon>Metazoa</taxon>
        <taxon>Ecdysozoa</taxon>
        <taxon>Arthropoda</taxon>
        <taxon>Hexapoda</taxon>
        <taxon>Insecta</taxon>
        <taxon>Pterygota</taxon>
        <taxon>Neoptera</taxon>
        <taxon>Endopterygota</taxon>
        <taxon>Coleoptera</taxon>
        <taxon>Polyphaga</taxon>
        <taxon>Cucujiformia</taxon>
        <taxon>Chrysomeloidea</taxon>
        <taxon>Chrysomelidae</taxon>
        <taxon>Bruchinae</taxon>
        <taxon>Bruchini</taxon>
        <taxon>Acanthoscelides</taxon>
    </lineage>
</organism>
<dbReference type="Gene3D" id="3.90.1300.10">
    <property type="entry name" value="Amidase signature (AS) domain"/>
    <property type="match status" value="1"/>
</dbReference>
<feature type="active site" description="Charge relay system" evidence="1">
    <location>
        <position position="218"/>
    </location>
</feature>
<feature type="domain" description="Amidase" evidence="2">
    <location>
        <begin position="82"/>
        <end position="514"/>
    </location>
</feature>
<proteinExistence type="predicted"/>
<name>A0A9P0KTZ3_ACAOB</name>
<evidence type="ECO:0000256" key="1">
    <source>
        <dbReference type="PIRSR" id="PIRSR001221-1"/>
    </source>
</evidence>
<keyword evidence="4" id="KW-1185">Reference proteome</keyword>
<dbReference type="InterPro" id="IPR023631">
    <property type="entry name" value="Amidase_dom"/>
</dbReference>
<dbReference type="PANTHER" id="PTHR43372:SF1">
    <property type="entry name" value="LD38433P"/>
    <property type="match status" value="1"/>
</dbReference>
<reference evidence="3" key="1">
    <citation type="submission" date="2022-03" db="EMBL/GenBank/DDBJ databases">
        <authorList>
            <person name="Sayadi A."/>
        </authorList>
    </citation>
    <scope>NUCLEOTIDE SEQUENCE</scope>
</reference>
<dbReference type="InterPro" id="IPR052739">
    <property type="entry name" value="FAAH2"/>
</dbReference>
<dbReference type="GO" id="GO:0012505">
    <property type="term" value="C:endomembrane system"/>
    <property type="evidence" value="ECO:0007669"/>
    <property type="project" value="TreeGrafter"/>
</dbReference>
<dbReference type="PANTHER" id="PTHR43372">
    <property type="entry name" value="FATTY-ACID AMIDE HYDROLASE"/>
    <property type="match status" value="1"/>
</dbReference>
<feature type="active site" description="Acyl-ester intermediate" evidence="1">
    <location>
        <position position="242"/>
    </location>
</feature>
<dbReference type="Proteomes" id="UP001152888">
    <property type="component" value="Unassembled WGS sequence"/>
</dbReference>
<evidence type="ECO:0000313" key="4">
    <source>
        <dbReference type="Proteomes" id="UP001152888"/>
    </source>
</evidence>
<dbReference type="InterPro" id="IPR036928">
    <property type="entry name" value="AS_sf"/>
</dbReference>
<dbReference type="Pfam" id="PF01425">
    <property type="entry name" value="Amidase"/>
    <property type="match status" value="1"/>
</dbReference>
<dbReference type="AlphaFoldDB" id="A0A9P0KTZ3"/>
<evidence type="ECO:0000313" key="3">
    <source>
        <dbReference type="EMBL" id="CAH1980401.1"/>
    </source>
</evidence>
<gene>
    <name evidence="3" type="ORF">ACAOBT_LOCUS13959</name>
</gene>